<dbReference type="PROSITE" id="PS50928">
    <property type="entry name" value="ABC_TM1"/>
    <property type="match status" value="1"/>
</dbReference>
<keyword evidence="4 7" id="KW-0812">Transmembrane</keyword>
<organism evidence="9 10">
    <name type="scientific">Caproicibacterium argilliputei</name>
    <dbReference type="NCBI Taxonomy" id="3030016"/>
    <lineage>
        <taxon>Bacteria</taxon>
        <taxon>Bacillati</taxon>
        <taxon>Bacillota</taxon>
        <taxon>Clostridia</taxon>
        <taxon>Eubacteriales</taxon>
        <taxon>Oscillospiraceae</taxon>
        <taxon>Caproicibacterium</taxon>
    </lineage>
</organism>
<feature type="transmembrane region" description="Helical" evidence="7">
    <location>
        <begin position="74"/>
        <end position="97"/>
    </location>
</feature>
<dbReference type="KEGG" id="carl:PXC00_03370"/>
<keyword evidence="10" id="KW-1185">Reference proteome</keyword>
<dbReference type="Proteomes" id="UP001300604">
    <property type="component" value="Chromosome"/>
</dbReference>
<evidence type="ECO:0000259" key="8">
    <source>
        <dbReference type="PROSITE" id="PS50928"/>
    </source>
</evidence>
<gene>
    <name evidence="9" type="ORF">PXC00_03370</name>
</gene>
<dbReference type="RefSeq" id="WP_275846092.1">
    <property type="nucleotide sequence ID" value="NZ_CP135996.1"/>
</dbReference>
<dbReference type="EMBL" id="CP135996">
    <property type="protein sequence ID" value="WOC32931.1"/>
    <property type="molecule type" value="Genomic_DNA"/>
</dbReference>
<dbReference type="GO" id="GO:0055085">
    <property type="term" value="P:transmembrane transport"/>
    <property type="evidence" value="ECO:0007669"/>
    <property type="project" value="InterPro"/>
</dbReference>
<dbReference type="Gene3D" id="1.10.3720.10">
    <property type="entry name" value="MetI-like"/>
    <property type="match status" value="1"/>
</dbReference>
<reference evidence="9 10" key="2">
    <citation type="submission" date="2024-06" db="EMBL/GenBank/DDBJ databases">
        <title>Caproicibacterium argilliputei sp. nov, a novel caproic acid producing anaerobic bacterium isolated from pit mud.</title>
        <authorList>
            <person name="Xia S."/>
        </authorList>
    </citation>
    <scope>NUCLEOTIDE SEQUENCE [LARGE SCALE GENOMIC DNA]</scope>
    <source>
        <strain evidence="9 10">ZCY20-5</strain>
    </source>
</reference>
<proteinExistence type="inferred from homology"/>
<feature type="domain" description="ABC transmembrane type-1" evidence="8">
    <location>
        <begin position="1"/>
        <end position="170"/>
    </location>
</feature>
<dbReference type="PANTHER" id="PTHR43744">
    <property type="entry name" value="ABC TRANSPORTER PERMEASE PROTEIN MG189-RELATED-RELATED"/>
    <property type="match status" value="1"/>
</dbReference>
<dbReference type="InterPro" id="IPR000515">
    <property type="entry name" value="MetI-like"/>
</dbReference>
<sequence length="185" mass="20469">MFFVVFTMLFNGGLVPSYLMWTQVFQMKDSLAAYILPGLLTNAFFIILMKTYFENSIPTSLIEAAQIDGANEAIILFKIVMPLALPIVATLGLFSGLNYWNDWMNGLIYISDSHKFSIQVLLNQMLQDIQTLSSGVVKQSVSTSAMPASGVRMAIAVIAALPIMVIYPFFQKYFQKGIMVGAVKG</sequence>
<comment type="subcellular location">
    <subcellularLocation>
        <location evidence="1 7">Cell membrane</location>
        <topology evidence="1 7">Multi-pass membrane protein</topology>
    </subcellularLocation>
</comment>
<reference evidence="10" key="3">
    <citation type="submission" date="2024-06" db="EMBL/GenBank/DDBJ databases">
        <authorList>
            <person name="Zeng C."/>
        </authorList>
    </citation>
    <scope>NUCLEOTIDE SEQUENCE [LARGE SCALE GENOMIC DNA]</scope>
    <source>
        <strain evidence="10">ZCY20-5</strain>
    </source>
</reference>
<evidence type="ECO:0000256" key="6">
    <source>
        <dbReference type="ARBA" id="ARBA00023136"/>
    </source>
</evidence>
<evidence type="ECO:0000256" key="7">
    <source>
        <dbReference type="RuleBase" id="RU363032"/>
    </source>
</evidence>
<keyword evidence="6 7" id="KW-0472">Membrane</keyword>
<keyword evidence="3" id="KW-1003">Cell membrane</keyword>
<comment type="similarity">
    <text evidence="7">Belongs to the binding-protein-dependent transport system permease family.</text>
</comment>
<dbReference type="GO" id="GO:0005886">
    <property type="term" value="C:plasma membrane"/>
    <property type="evidence" value="ECO:0007669"/>
    <property type="project" value="UniProtKB-SubCell"/>
</dbReference>
<evidence type="ECO:0000256" key="4">
    <source>
        <dbReference type="ARBA" id="ARBA00022692"/>
    </source>
</evidence>
<protein>
    <submittedName>
        <fullName evidence="9">Carbohydrate ABC transporter permease</fullName>
    </submittedName>
</protein>
<keyword evidence="5 7" id="KW-1133">Transmembrane helix</keyword>
<dbReference type="InterPro" id="IPR035906">
    <property type="entry name" value="MetI-like_sf"/>
</dbReference>
<evidence type="ECO:0000256" key="5">
    <source>
        <dbReference type="ARBA" id="ARBA00022989"/>
    </source>
</evidence>
<evidence type="ECO:0000256" key="2">
    <source>
        <dbReference type="ARBA" id="ARBA00022448"/>
    </source>
</evidence>
<keyword evidence="2 7" id="KW-0813">Transport</keyword>
<feature type="transmembrane region" description="Helical" evidence="7">
    <location>
        <begin position="32"/>
        <end position="53"/>
    </location>
</feature>
<evidence type="ECO:0000313" key="9">
    <source>
        <dbReference type="EMBL" id="WOC32931.1"/>
    </source>
</evidence>
<name>A0AA97DCG0_9FIRM</name>
<evidence type="ECO:0000256" key="1">
    <source>
        <dbReference type="ARBA" id="ARBA00004651"/>
    </source>
</evidence>
<dbReference type="SUPFAM" id="SSF161098">
    <property type="entry name" value="MetI-like"/>
    <property type="match status" value="1"/>
</dbReference>
<evidence type="ECO:0000313" key="10">
    <source>
        <dbReference type="Proteomes" id="UP001300604"/>
    </source>
</evidence>
<evidence type="ECO:0000256" key="3">
    <source>
        <dbReference type="ARBA" id="ARBA00022475"/>
    </source>
</evidence>
<reference evidence="10" key="1">
    <citation type="submission" date="2024-06" db="EMBL/GenBank/DDBJ databases">
        <title>Caproicibacterium argilliputei sp. nov, a novel caproic acid producing anaerobic bacterium isolated from pit mud.</title>
        <authorList>
            <person name="Zeng C."/>
        </authorList>
    </citation>
    <scope>NUCLEOTIDE SEQUENCE [LARGE SCALE GENOMIC DNA]</scope>
    <source>
        <strain evidence="10">ZCY20-5</strain>
    </source>
</reference>
<dbReference type="Pfam" id="PF00528">
    <property type="entry name" value="BPD_transp_1"/>
    <property type="match status" value="1"/>
</dbReference>
<dbReference type="CDD" id="cd06261">
    <property type="entry name" value="TM_PBP2"/>
    <property type="match status" value="1"/>
</dbReference>
<feature type="transmembrane region" description="Helical" evidence="7">
    <location>
        <begin position="150"/>
        <end position="170"/>
    </location>
</feature>
<dbReference type="PANTHER" id="PTHR43744:SF9">
    <property type="entry name" value="POLYGALACTURONAN_RHAMNOGALACTURONAN TRANSPORT SYSTEM PERMEASE PROTEIN YTCP"/>
    <property type="match status" value="1"/>
</dbReference>
<dbReference type="AlphaFoldDB" id="A0AA97DCG0"/>
<accession>A0AA97DCG0</accession>